<feature type="transmembrane region" description="Helical" evidence="1">
    <location>
        <begin position="270"/>
        <end position="290"/>
    </location>
</feature>
<dbReference type="AlphaFoldDB" id="A0A401IJN6"/>
<organism evidence="2 3">
    <name type="scientific">Aphanothece sacrum FPU1</name>
    <dbReference type="NCBI Taxonomy" id="1920663"/>
    <lineage>
        <taxon>Bacteria</taxon>
        <taxon>Bacillati</taxon>
        <taxon>Cyanobacteriota</taxon>
        <taxon>Cyanophyceae</taxon>
        <taxon>Oscillatoriophycideae</taxon>
        <taxon>Chroococcales</taxon>
        <taxon>Aphanothecaceae</taxon>
        <taxon>Aphanothece</taxon>
    </lineage>
</organism>
<feature type="transmembrane region" description="Helical" evidence="1">
    <location>
        <begin position="297"/>
        <end position="316"/>
    </location>
</feature>
<dbReference type="Proteomes" id="UP000287247">
    <property type="component" value="Unassembled WGS sequence"/>
</dbReference>
<feature type="transmembrane region" description="Helical" evidence="1">
    <location>
        <begin position="128"/>
        <end position="151"/>
    </location>
</feature>
<keyword evidence="1" id="KW-0472">Membrane</keyword>
<protein>
    <submittedName>
        <fullName evidence="2">O-antigen ligase like membrane family protein</fullName>
    </submittedName>
</protein>
<keyword evidence="2" id="KW-0436">Ligase</keyword>
<keyword evidence="3" id="KW-1185">Reference proteome</keyword>
<feature type="transmembrane region" description="Helical" evidence="1">
    <location>
        <begin position="163"/>
        <end position="183"/>
    </location>
</feature>
<keyword evidence="1" id="KW-1133">Transmembrane helix</keyword>
<proteinExistence type="predicted"/>
<feature type="transmembrane region" description="Helical" evidence="1">
    <location>
        <begin position="98"/>
        <end position="116"/>
    </location>
</feature>
<dbReference type="GO" id="GO:0016874">
    <property type="term" value="F:ligase activity"/>
    <property type="evidence" value="ECO:0007669"/>
    <property type="project" value="UniProtKB-KW"/>
</dbReference>
<reference evidence="3" key="1">
    <citation type="submission" date="2017-05" db="EMBL/GenBank/DDBJ databases">
        <title>Physiological properties and genetic analysis related to exopolysaccharide production of fresh-water unicellular cyanobacterium Aphanothece sacrum, Suizenji Nori, that has been cultured as a food source in Japan.</title>
        <authorList>
            <person name="Kanesaki Y."/>
            <person name="Yoshikawa S."/>
            <person name="Ohki K."/>
        </authorList>
    </citation>
    <scope>NUCLEOTIDE SEQUENCE [LARGE SCALE GENOMIC DNA]</scope>
    <source>
        <strain evidence="3">FPU1</strain>
    </source>
</reference>
<comment type="caution">
    <text evidence="2">The sequence shown here is derived from an EMBL/GenBank/DDBJ whole genome shotgun (WGS) entry which is preliminary data.</text>
</comment>
<feature type="transmembrane region" description="Helical" evidence="1">
    <location>
        <begin position="328"/>
        <end position="348"/>
    </location>
</feature>
<feature type="transmembrane region" description="Helical" evidence="1">
    <location>
        <begin position="41"/>
        <end position="60"/>
    </location>
</feature>
<dbReference type="EMBL" id="BDQK01000013">
    <property type="protein sequence ID" value="GBF81426.1"/>
    <property type="molecule type" value="Genomic_DNA"/>
</dbReference>
<evidence type="ECO:0000313" key="3">
    <source>
        <dbReference type="Proteomes" id="UP000287247"/>
    </source>
</evidence>
<sequence length="367" mass="41450">MANDLGPYDGFSATLNQTVQYGFPYFLGRIYLTNFSSLKKLVIAIFLGGLVYVPLCLYEVKMSPQLHRMVYGYEGTRSFLQSIRLGGYRPTVFMRHGLSVAMWMMAATLIGIWLWQSGMLKKLWNIPMTWLIGGMMITFILLKSTGAYVYLLYGLVVLFTAKWFRNAIPLLFLIFSISFYLFLGATGNFAGQNADQVISFVSQIVPPERVESLAFRFDNEEALVQKAMKQPILGWGGWGRNRVFDYNYADELVDVSITDSLWIMSYGVNGAVGLFSIFAVSLLPPLVFLLRYPARIWFHPQVAPAAIVAIILPLYMLDCTINNQFNPVFMVMSGALSGFVLTKANPITRRVISTQTRRNLTDNTNLI</sequence>
<gene>
    <name evidence="2" type="ORF">AsFPU1_2839</name>
</gene>
<name>A0A401IJN6_APHSA</name>
<accession>A0A401IJN6</accession>
<keyword evidence="1" id="KW-0812">Transmembrane</keyword>
<evidence type="ECO:0000256" key="1">
    <source>
        <dbReference type="SAM" id="Phobius"/>
    </source>
</evidence>
<evidence type="ECO:0000313" key="2">
    <source>
        <dbReference type="EMBL" id="GBF81426.1"/>
    </source>
</evidence>